<reference evidence="2 3" key="1">
    <citation type="submission" date="2020-02" db="EMBL/GenBank/DDBJ databases">
        <title>Complete Genome Sequence of Lactobacillus sp. NFFJ11 Isolated from animal feed.</title>
        <authorList>
            <person name="Jung J.Y."/>
        </authorList>
    </citation>
    <scope>NUCLEOTIDE SEQUENCE [LARGE SCALE GENOMIC DNA]</scope>
    <source>
        <strain evidence="2 3">NFFJ11</strain>
    </source>
</reference>
<keyword evidence="3" id="KW-1185">Reference proteome</keyword>
<dbReference type="Gene3D" id="1.10.260.40">
    <property type="entry name" value="lambda repressor-like DNA-binding domains"/>
    <property type="match status" value="1"/>
</dbReference>
<evidence type="ECO:0000313" key="2">
    <source>
        <dbReference type="EMBL" id="QMT84229.1"/>
    </source>
</evidence>
<dbReference type="RefSeq" id="WP_182082495.1">
    <property type="nucleotide sequence ID" value="NZ_CP049366.1"/>
</dbReference>
<dbReference type="EMBL" id="CP049366">
    <property type="protein sequence ID" value="QMT84229.1"/>
    <property type="molecule type" value="Genomic_DNA"/>
</dbReference>
<evidence type="ECO:0000259" key="1">
    <source>
        <dbReference type="PROSITE" id="PS50943"/>
    </source>
</evidence>
<dbReference type="PROSITE" id="PS50943">
    <property type="entry name" value="HTH_CROC1"/>
    <property type="match status" value="1"/>
</dbReference>
<feature type="domain" description="HTH cro/C1-type" evidence="1">
    <location>
        <begin position="6"/>
        <end position="61"/>
    </location>
</feature>
<proteinExistence type="predicted"/>
<dbReference type="KEGG" id="cpab:G6534_06135"/>
<dbReference type="InterPro" id="IPR010982">
    <property type="entry name" value="Lambda_DNA-bd_dom_sf"/>
</dbReference>
<dbReference type="Pfam" id="PF13443">
    <property type="entry name" value="HTH_26"/>
    <property type="match status" value="1"/>
</dbReference>
<sequence length="70" mass="8175">MINFNLRSLLIPRKMTIQNLADASGVGYWTLVHMSQLTYKSIKFQDVQKIFDALDITPHELFGYKERVTQ</sequence>
<protein>
    <submittedName>
        <fullName evidence="2">Helix-turn-helix transcriptional regulator</fullName>
    </submittedName>
</protein>
<gene>
    <name evidence="2" type="ORF">G6534_06135</name>
</gene>
<dbReference type="AlphaFoldDB" id="A0A7L7KXN3"/>
<evidence type="ECO:0000313" key="3">
    <source>
        <dbReference type="Proteomes" id="UP000514410"/>
    </source>
</evidence>
<accession>A0A7L7KXN3</accession>
<dbReference type="InterPro" id="IPR001387">
    <property type="entry name" value="Cro/C1-type_HTH"/>
</dbReference>
<dbReference type="GO" id="GO:0003677">
    <property type="term" value="F:DNA binding"/>
    <property type="evidence" value="ECO:0007669"/>
    <property type="project" value="InterPro"/>
</dbReference>
<name>A0A7L7KXN3_9LACO</name>
<dbReference type="SUPFAM" id="SSF47413">
    <property type="entry name" value="lambda repressor-like DNA-binding domains"/>
    <property type="match status" value="1"/>
</dbReference>
<organism evidence="2 3">
    <name type="scientific">Companilactobacillus pabuli</name>
    <dbReference type="NCBI Taxonomy" id="2714036"/>
    <lineage>
        <taxon>Bacteria</taxon>
        <taxon>Bacillati</taxon>
        <taxon>Bacillota</taxon>
        <taxon>Bacilli</taxon>
        <taxon>Lactobacillales</taxon>
        <taxon>Lactobacillaceae</taxon>
        <taxon>Companilactobacillus</taxon>
    </lineage>
</organism>
<dbReference type="Proteomes" id="UP000514410">
    <property type="component" value="Chromosome"/>
</dbReference>